<name>A0A654T4K1_MYCTX</name>
<evidence type="ECO:0000256" key="1">
    <source>
        <dbReference type="SAM" id="MobiDB-lite"/>
    </source>
</evidence>
<reference evidence="2 3" key="1">
    <citation type="submission" date="2015-03" db="EMBL/GenBank/DDBJ databases">
        <authorList>
            <consortium name="Pathogen Informatics"/>
        </authorList>
    </citation>
    <scope>NUCLEOTIDE SEQUENCE [LARGE SCALE GENOMIC DNA]</scope>
    <source>
        <strain evidence="2 3">G09901357</strain>
    </source>
</reference>
<feature type="region of interest" description="Disordered" evidence="1">
    <location>
        <begin position="1"/>
        <end position="26"/>
    </location>
</feature>
<protein>
    <submittedName>
        <fullName evidence="2">Uncharacterized protein</fullName>
    </submittedName>
</protein>
<evidence type="ECO:0000313" key="3">
    <source>
        <dbReference type="Proteomes" id="UP000048289"/>
    </source>
</evidence>
<organism evidence="2 3">
    <name type="scientific">Mycobacterium tuberculosis</name>
    <dbReference type="NCBI Taxonomy" id="1773"/>
    <lineage>
        <taxon>Bacteria</taxon>
        <taxon>Bacillati</taxon>
        <taxon>Actinomycetota</taxon>
        <taxon>Actinomycetes</taxon>
        <taxon>Mycobacteriales</taxon>
        <taxon>Mycobacteriaceae</taxon>
        <taxon>Mycobacterium</taxon>
        <taxon>Mycobacterium tuberculosis complex</taxon>
    </lineage>
</organism>
<evidence type="ECO:0000313" key="2">
    <source>
        <dbReference type="EMBL" id="CFE35829.1"/>
    </source>
</evidence>
<dbReference type="AlphaFoldDB" id="A0A654T4K1"/>
<accession>A0A654T4K1</accession>
<proteinExistence type="predicted"/>
<dbReference type="Proteomes" id="UP000048289">
    <property type="component" value="Unassembled WGS sequence"/>
</dbReference>
<sequence length="120" mass="12859">MPFSSSFRSTSMATDDLPEPDSPVNHTVLPLGGRSCAVTSDLCRTVFGLGVRAETSRNTMPAATVPLVSGSMRMNEPMLALRVYSSSSNGTWVRSETRPSSLSFNAVAVLSRCRVLTSSR</sequence>
<feature type="compositionally biased region" description="Polar residues" evidence="1">
    <location>
        <begin position="1"/>
        <end position="13"/>
    </location>
</feature>
<dbReference type="EMBL" id="CFOE01000026">
    <property type="protein sequence ID" value="CFE35829.1"/>
    <property type="molecule type" value="Genomic_DNA"/>
</dbReference>
<gene>
    <name evidence="2" type="ORF">ERS007681_00385</name>
</gene>